<keyword evidence="3" id="KW-1185">Reference proteome</keyword>
<organism evidence="2 3">
    <name type="scientific">Brachybacterium paraconglomeratum</name>
    <dbReference type="NCBI Taxonomy" id="173362"/>
    <lineage>
        <taxon>Bacteria</taxon>
        <taxon>Bacillati</taxon>
        <taxon>Actinomycetota</taxon>
        <taxon>Actinomycetes</taxon>
        <taxon>Micrococcales</taxon>
        <taxon>Dermabacteraceae</taxon>
        <taxon>Brachybacterium</taxon>
    </lineage>
</organism>
<feature type="compositionally biased region" description="Basic and acidic residues" evidence="1">
    <location>
        <begin position="53"/>
        <end position="64"/>
    </location>
</feature>
<dbReference type="AlphaFoldDB" id="A0A426SHD0"/>
<accession>A0A426SHD0</accession>
<sequence>MSVDPNIDYTSHDPEDGEQASEDPRIREAQELEERMRRALATKEDPLSDSESTSERLRRLEREGAPSAESSESAGDPENSES</sequence>
<protein>
    <submittedName>
        <fullName evidence="2">Uncharacterized protein</fullName>
    </submittedName>
</protein>
<feature type="compositionally biased region" description="Basic and acidic residues" evidence="1">
    <location>
        <begin position="22"/>
        <end position="46"/>
    </location>
</feature>
<dbReference type="EMBL" id="QOCI01000013">
    <property type="protein sequence ID" value="RRR17528.1"/>
    <property type="molecule type" value="Genomic_DNA"/>
</dbReference>
<dbReference type="Proteomes" id="UP000274327">
    <property type="component" value="Unassembled WGS sequence"/>
</dbReference>
<evidence type="ECO:0000256" key="1">
    <source>
        <dbReference type="SAM" id="MobiDB-lite"/>
    </source>
</evidence>
<evidence type="ECO:0000313" key="2">
    <source>
        <dbReference type="EMBL" id="RRR17528.1"/>
    </source>
</evidence>
<feature type="compositionally biased region" description="Low complexity" evidence="1">
    <location>
        <begin position="65"/>
        <end position="82"/>
    </location>
</feature>
<comment type="caution">
    <text evidence="2">The sequence shown here is derived from an EMBL/GenBank/DDBJ whole genome shotgun (WGS) entry which is preliminary data.</text>
</comment>
<feature type="region of interest" description="Disordered" evidence="1">
    <location>
        <begin position="1"/>
        <end position="82"/>
    </location>
</feature>
<gene>
    <name evidence="2" type="ORF">DS079_14350</name>
</gene>
<dbReference type="GeneID" id="78122199"/>
<proteinExistence type="predicted"/>
<name>A0A426SHD0_9MICO</name>
<reference evidence="2 3" key="1">
    <citation type="submission" date="2018-07" db="EMBL/GenBank/DDBJ databases">
        <title>Brachybacteriurn paraconglorneratum KCTC 9916.</title>
        <authorList>
            <person name="Li Y."/>
        </authorList>
    </citation>
    <scope>NUCLEOTIDE SEQUENCE [LARGE SCALE GENOMIC DNA]</scope>
    <source>
        <strain evidence="2 3">KCTC 9916</strain>
    </source>
</reference>
<evidence type="ECO:0000313" key="3">
    <source>
        <dbReference type="Proteomes" id="UP000274327"/>
    </source>
</evidence>
<dbReference type="RefSeq" id="WP_053917615.1">
    <property type="nucleotide sequence ID" value="NZ_CANLNX010000017.1"/>
</dbReference>